<gene>
    <name evidence="1" type="ORF">C4D60_Mb02t03200</name>
</gene>
<dbReference type="PANTHER" id="PTHR35292">
    <property type="entry name" value="EXPRESSED PROTEIN"/>
    <property type="match status" value="1"/>
</dbReference>
<evidence type="ECO:0000313" key="1">
    <source>
        <dbReference type="EMBL" id="THU44042.1"/>
    </source>
</evidence>
<evidence type="ECO:0000313" key="2">
    <source>
        <dbReference type="Proteomes" id="UP000317650"/>
    </source>
</evidence>
<dbReference type="PANTHER" id="PTHR35292:SF13">
    <property type="entry name" value="OS03G0581800 PROTEIN"/>
    <property type="match status" value="1"/>
</dbReference>
<proteinExistence type="predicted"/>
<dbReference type="AlphaFoldDB" id="A0A4S8IA88"/>
<name>A0A4S8IA88_MUSBA</name>
<dbReference type="STRING" id="52838.A0A4S8IA88"/>
<sequence>MYCIVRSGFEPIIPEEPTSALPIARLAPSPSCSEAWWLGWRWRLLPPSLAPLPLRRSSCLDGDSPVAEVRLSSHLLTHHHGPPKINMWEDPLSPSKWKEEHFVLTSLTGWALLFYGGYKLFGGKKDTKEVVGEKLVH</sequence>
<accession>A0A4S8IA88</accession>
<dbReference type="EMBL" id="PYDT01000011">
    <property type="protein sequence ID" value="THU44042.1"/>
    <property type="molecule type" value="Genomic_DNA"/>
</dbReference>
<dbReference type="Proteomes" id="UP000317650">
    <property type="component" value="Chromosome 2"/>
</dbReference>
<comment type="caution">
    <text evidence="1">The sequence shown here is derived from an EMBL/GenBank/DDBJ whole genome shotgun (WGS) entry which is preliminary data.</text>
</comment>
<keyword evidence="2" id="KW-1185">Reference proteome</keyword>
<reference evidence="1 2" key="1">
    <citation type="journal article" date="2019" name="Nat. Plants">
        <title>Genome sequencing of Musa balbisiana reveals subgenome evolution and function divergence in polyploid bananas.</title>
        <authorList>
            <person name="Yao X."/>
        </authorList>
    </citation>
    <scope>NUCLEOTIDE SEQUENCE [LARGE SCALE GENOMIC DNA]</scope>
    <source>
        <strain evidence="2">cv. DH-PKW</strain>
        <tissue evidence="1">Leaves</tissue>
    </source>
</reference>
<protein>
    <submittedName>
        <fullName evidence="1">Uncharacterized protein</fullName>
    </submittedName>
</protein>
<organism evidence="1 2">
    <name type="scientific">Musa balbisiana</name>
    <name type="common">Banana</name>
    <dbReference type="NCBI Taxonomy" id="52838"/>
    <lineage>
        <taxon>Eukaryota</taxon>
        <taxon>Viridiplantae</taxon>
        <taxon>Streptophyta</taxon>
        <taxon>Embryophyta</taxon>
        <taxon>Tracheophyta</taxon>
        <taxon>Spermatophyta</taxon>
        <taxon>Magnoliopsida</taxon>
        <taxon>Liliopsida</taxon>
        <taxon>Zingiberales</taxon>
        <taxon>Musaceae</taxon>
        <taxon>Musa</taxon>
    </lineage>
</organism>